<keyword evidence="3 6" id="KW-0677">Repeat</keyword>
<comment type="catalytic activity">
    <reaction evidence="6">
        <text>hydrogencarbonate + L-glutamine + 2 ATP + H2O = carbamoyl phosphate + L-glutamate + 2 ADP + phosphate + 2 H(+)</text>
        <dbReference type="Rhea" id="RHEA:18633"/>
        <dbReference type="ChEBI" id="CHEBI:15377"/>
        <dbReference type="ChEBI" id="CHEBI:15378"/>
        <dbReference type="ChEBI" id="CHEBI:17544"/>
        <dbReference type="ChEBI" id="CHEBI:29985"/>
        <dbReference type="ChEBI" id="CHEBI:30616"/>
        <dbReference type="ChEBI" id="CHEBI:43474"/>
        <dbReference type="ChEBI" id="CHEBI:58228"/>
        <dbReference type="ChEBI" id="CHEBI:58359"/>
        <dbReference type="ChEBI" id="CHEBI:456216"/>
        <dbReference type="EC" id="6.3.5.5"/>
    </reaction>
</comment>
<evidence type="ECO:0000259" key="7">
    <source>
        <dbReference type="PROSITE" id="PS50975"/>
    </source>
</evidence>
<feature type="binding site" evidence="6">
    <location>
        <position position="247"/>
    </location>
    <ligand>
        <name>ATP</name>
        <dbReference type="ChEBI" id="CHEBI:30616"/>
        <label>1</label>
    </ligand>
</feature>
<dbReference type="InterPro" id="IPR058047">
    <property type="entry name" value="CPSase_preATP-grasp"/>
</dbReference>
<feature type="binding site" evidence="6">
    <location>
        <position position="852"/>
    </location>
    <ligand>
        <name>Mn(2+)</name>
        <dbReference type="ChEBI" id="CHEBI:29035"/>
        <label>4</label>
    </ligand>
</feature>
<feature type="binding site" evidence="6">
    <location>
        <position position="305"/>
    </location>
    <ligand>
        <name>Mg(2+)</name>
        <dbReference type="ChEBI" id="CHEBI:18420"/>
        <label>1</label>
    </ligand>
</feature>
<feature type="binding site" evidence="6">
    <location>
        <position position="248"/>
    </location>
    <ligand>
        <name>ATP</name>
        <dbReference type="ChEBI" id="CHEBI:30616"/>
        <label>1</label>
    </ligand>
</feature>
<protein>
    <recommendedName>
        <fullName evidence="6">Carbamoyl phosphate synthase large chain</fullName>
        <ecNumber evidence="6">6.3.4.16</ecNumber>
        <ecNumber evidence="6">6.3.5.5</ecNumber>
    </recommendedName>
    <alternativeName>
        <fullName evidence="6">Carbamoyl phosphate synthetase ammonia chain</fullName>
    </alternativeName>
</protein>
<dbReference type="Pfam" id="PF02787">
    <property type="entry name" value="CPSase_L_D3"/>
    <property type="match status" value="1"/>
</dbReference>
<feature type="binding site" evidence="6">
    <location>
        <position position="305"/>
    </location>
    <ligand>
        <name>Mg(2+)</name>
        <dbReference type="ChEBI" id="CHEBI:18420"/>
        <label>2</label>
    </ligand>
</feature>
<feature type="domain" description="ATP-grasp" evidence="7">
    <location>
        <begin position="139"/>
        <end position="334"/>
    </location>
</feature>
<keyword evidence="10" id="KW-1185">Reference proteome</keyword>
<dbReference type="Pfam" id="PF02786">
    <property type="entry name" value="CPSase_L_D2"/>
    <property type="match status" value="2"/>
</dbReference>
<feature type="binding site" evidence="6">
    <location>
        <position position="135"/>
    </location>
    <ligand>
        <name>ATP</name>
        <dbReference type="ChEBI" id="CHEBI:30616"/>
        <label>1</label>
    </ligand>
</feature>
<feature type="region of interest" description="Allosteric domain" evidence="6">
    <location>
        <begin position="945"/>
        <end position="1082"/>
    </location>
</feature>
<dbReference type="EMBL" id="JAGSPA010000002">
    <property type="protein sequence ID" value="MBV7256835.1"/>
    <property type="molecule type" value="Genomic_DNA"/>
</dbReference>
<feature type="domain" description="ATP-grasp" evidence="7">
    <location>
        <begin position="688"/>
        <end position="879"/>
    </location>
</feature>
<feature type="binding site" evidence="6">
    <location>
        <position position="795"/>
    </location>
    <ligand>
        <name>ATP</name>
        <dbReference type="ChEBI" id="CHEBI:30616"/>
        <label>2</label>
    </ligand>
</feature>
<keyword evidence="4 6" id="KW-0547">Nucleotide-binding</keyword>
<feature type="binding site" evidence="6">
    <location>
        <position position="305"/>
    </location>
    <ligand>
        <name>Mn(2+)</name>
        <dbReference type="ChEBI" id="CHEBI:29035"/>
        <label>1</label>
    </ligand>
</feature>
<evidence type="ECO:0000313" key="10">
    <source>
        <dbReference type="Proteomes" id="UP000722336"/>
    </source>
</evidence>
<feature type="binding site" evidence="6">
    <location>
        <position position="770"/>
    </location>
    <ligand>
        <name>ATP</name>
        <dbReference type="ChEBI" id="CHEBI:30616"/>
        <label>2</label>
    </ligand>
</feature>
<sequence length="1082" mass="116232">MPKRTDISSILIIGAGPIVIGQACEFDYSGVQACKALREEGYRIVLVNSNPATIMTDPDMADATYIEPITPEMVAKVIAKERALHPEETLAVLPTMGGQTALNTALALHQDGTLEKYGVELIGADAEAIDKAEDRLKFRNAMDKIGLESPISAIAHTDQEALAALEKVGLPAIIRPSFTLGGTGGGVAYNKEDFLEIVRGGLDASPTTEVLIEESVLGWKEYEMEVVRDKNDNCIIICSIENVDPMGVHTGDSITVAPALTLTDKEYQIMRNASIAVLREIGVETGGSNVQFAVNPKTGRLIVIEMNPRVSRSSALASKATGFPIAKVAAKLAVGYTLDEIENDITGATPASFEPTIDYVVTKIPRFAFEKFRGASNTLSTAMKSVGEVMAIGRNFAESFQKALRGLETGLDGLDPMPELTAEGDGGVAARLAKATPDRLLVVAEAMRRGFPDEEIHRLSFYDPWFLARIREIIEAERQVEANGLPAGAADMRALKSMGFSDARLSALSGIDAAAHRHALNVRPVYKRIDTCAAEFEAKTPYMYSTYEGPIFGAPECESVPTPRNKVVILGGGPNRIGQGIEFDYCCCHAAFALADAGYETIMVNCNPETVSTDYDTSDRLYFEPLTAEDVLEILHVEQQNGTLAGVIVQFGGQTPLKLAPALEAAGIPILGTAVSAIDEAEDRERFAALIDRLGLKQPANGIARTLEEAQREASKLGYPVLLRPSNVLGGRGMEVVDSDRQLETYMKAAMLVPDGLPVLVDQYLRDAIEVDVDALADGETVHVAGVLQHIEEAGVHSGDSACSLPPYSLSDNVIAEIERQTEALAMALNVRGLMNVQYAVKDEEVYLIEVNPRASRTVPFVAKAKGAPIAKIAARVMAGETLTDFEMPPRHMKHIAVKEAIFPFARFPGTDPVLGPEMKSTGEVMGIDMNFEIAFAKSQIAVQTNLPDDGVVFISVKDTDKPQILAAARQLVDLGFSLIATGGTEAYLRAEGLAVKRINKVLEGSPHIVDEIKNDAVAMIFNTTEGAQALEDSKSIRSSAVMGKVPYYTTAAASRAAVQAIAAMRAGPLEVRSLQSYYSAI</sequence>
<dbReference type="InterPro" id="IPR011607">
    <property type="entry name" value="MGS-like_dom"/>
</dbReference>
<dbReference type="PROSITE" id="PS51257">
    <property type="entry name" value="PROKAR_LIPOPROTEIN"/>
    <property type="match status" value="1"/>
</dbReference>
<feature type="binding site" evidence="6">
    <location>
        <position position="291"/>
    </location>
    <ligand>
        <name>Mg(2+)</name>
        <dbReference type="ChEBI" id="CHEBI:18420"/>
        <label>1</label>
    </ligand>
</feature>
<feature type="binding site" evidence="6">
    <location>
        <position position="838"/>
    </location>
    <ligand>
        <name>Mg(2+)</name>
        <dbReference type="ChEBI" id="CHEBI:18420"/>
        <label>3</label>
    </ligand>
</feature>
<feature type="binding site" evidence="6">
    <location>
        <position position="305"/>
    </location>
    <ligand>
        <name>Mn(2+)</name>
        <dbReference type="ChEBI" id="CHEBI:29035"/>
        <label>2</label>
    </ligand>
</feature>
<feature type="binding site" evidence="6">
    <location>
        <position position="216"/>
    </location>
    <ligand>
        <name>ATP</name>
        <dbReference type="ChEBI" id="CHEBI:30616"/>
        <label>1</label>
    </ligand>
</feature>
<comment type="similarity">
    <text evidence="1 6">Belongs to the CarB family.</text>
</comment>
<proteinExistence type="inferred from homology"/>
<gene>
    <name evidence="6 9" type="primary">carB</name>
    <name evidence="9" type="ORF">KCG44_08545</name>
</gene>
<comment type="caution">
    <text evidence="9">The sequence shown here is derived from an EMBL/GenBank/DDBJ whole genome shotgun (WGS) entry which is preliminary data.</text>
</comment>
<dbReference type="EC" id="6.3.4.16" evidence="6"/>
<feature type="binding site" evidence="6">
    <location>
        <position position="307"/>
    </location>
    <ligand>
        <name>Mn(2+)</name>
        <dbReference type="ChEBI" id="CHEBI:29035"/>
        <label>2</label>
    </ligand>
</feature>
<comment type="caution">
    <text evidence="6">Lacks conserved residue(s) required for the propagation of feature annotation.</text>
</comment>
<feature type="binding site" evidence="6">
    <location>
        <position position="291"/>
    </location>
    <ligand>
        <name>ATP</name>
        <dbReference type="ChEBI" id="CHEBI:30616"/>
        <label>1</label>
    </ligand>
</feature>
<feature type="binding site" evidence="6">
    <location>
        <position position="850"/>
    </location>
    <ligand>
        <name>ATP</name>
        <dbReference type="ChEBI" id="CHEBI:30616"/>
        <label>2</label>
    </ligand>
</feature>
<feature type="binding site" evidence="6">
    <location>
        <position position="724"/>
    </location>
    <ligand>
        <name>ATP</name>
        <dbReference type="ChEBI" id="CHEBI:30616"/>
        <label>2</label>
    </ligand>
</feature>
<feature type="binding site" evidence="6">
    <location>
        <position position="850"/>
    </location>
    <ligand>
        <name>Mn(2+)</name>
        <dbReference type="ChEBI" id="CHEBI:29035"/>
        <label>4</label>
    </ligand>
</feature>
<dbReference type="InterPro" id="IPR005480">
    <property type="entry name" value="CPSase_lsu_oligo"/>
</dbReference>
<feature type="binding site" evidence="6">
    <location>
        <position position="175"/>
    </location>
    <ligand>
        <name>ATP</name>
        <dbReference type="ChEBI" id="CHEBI:30616"/>
        <label>1</label>
    </ligand>
</feature>
<comment type="domain">
    <text evidence="6">The large subunit is composed of 2 ATP-grasp domains that are involved in binding the 2 ATP molecules needed for carbamoyl phosphate synthesis. The N-terminal ATP-grasp domain (referred to as the carboxyphosphate synthetic component) catalyzes the ATP-dependent phosphorylation of hydrogencarbonate to carboxyphosphate and the subsequent nucleophilic attack by ammonia to form a carbamate intermediate. The C-terminal ATP-grasp domain (referred to as the carbamoyl phosphate synthetic component) then catalyzes the phosphorylation of carbamate with the second ATP to form the end product carbamoyl phosphate. The reactive and unstable enzyme intermediates are sequentially channeled from one active site to the next through the interior of the protein over a distance of at least 96 A.</text>
</comment>
<dbReference type="SMART" id="SM00851">
    <property type="entry name" value="MGS"/>
    <property type="match status" value="1"/>
</dbReference>
<dbReference type="CDD" id="cd01424">
    <property type="entry name" value="MGS_CPS_II"/>
    <property type="match status" value="1"/>
</dbReference>
<feature type="binding site" evidence="6">
    <location>
        <position position="763"/>
    </location>
    <ligand>
        <name>ATP</name>
        <dbReference type="ChEBI" id="CHEBI:30616"/>
        <label>2</label>
    </ligand>
</feature>
<comment type="pathway">
    <text evidence="6">Pyrimidine metabolism; UMP biosynthesis via de novo pathway; (S)-dihydroorotate from bicarbonate: step 1/3.</text>
</comment>
<dbReference type="EC" id="6.3.5.5" evidence="6"/>
<feature type="binding site" evidence="6">
    <location>
        <position position="291"/>
    </location>
    <ligand>
        <name>Mn(2+)</name>
        <dbReference type="ChEBI" id="CHEBI:29035"/>
        <label>1</label>
    </ligand>
</feature>
<feature type="binding site" evidence="6">
    <location>
        <position position="797"/>
    </location>
    <ligand>
        <name>ATP</name>
        <dbReference type="ChEBI" id="CHEBI:30616"/>
        <label>2</label>
    </ligand>
</feature>
<evidence type="ECO:0000313" key="9">
    <source>
        <dbReference type="EMBL" id="MBV7256835.1"/>
    </source>
</evidence>
<organism evidence="9 10">
    <name type="scientific">Pacificimonas pallii</name>
    <dbReference type="NCBI Taxonomy" id="2827236"/>
    <lineage>
        <taxon>Bacteria</taxon>
        <taxon>Pseudomonadati</taxon>
        <taxon>Pseudomonadota</taxon>
        <taxon>Alphaproteobacteria</taxon>
        <taxon>Sphingomonadales</taxon>
        <taxon>Sphingosinicellaceae</taxon>
        <taxon>Pacificimonas</taxon>
    </lineage>
</organism>
<dbReference type="Proteomes" id="UP000722336">
    <property type="component" value="Unassembled WGS sequence"/>
</dbReference>
<keyword evidence="6" id="KW-0055">Arginine biosynthesis</keyword>
<dbReference type="HAMAP" id="MF_01210_B">
    <property type="entry name" value="CPSase_L_chain_B"/>
    <property type="match status" value="1"/>
</dbReference>
<feature type="binding site" evidence="6">
    <location>
        <position position="307"/>
    </location>
    <ligand>
        <name>Mg(2+)</name>
        <dbReference type="ChEBI" id="CHEBI:18420"/>
        <label>2</label>
    </ligand>
</feature>
<feature type="binding site" evidence="6">
    <location>
        <position position="796"/>
    </location>
    <ligand>
        <name>ATP</name>
        <dbReference type="ChEBI" id="CHEBI:30616"/>
        <label>2</label>
    </ligand>
</feature>
<comment type="pathway">
    <text evidence="6">Amino-acid biosynthesis; L-arginine biosynthesis; carbamoyl phosphate from bicarbonate: step 1/1.</text>
</comment>
<dbReference type="PANTHER" id="PTHR11405:SF53">
    <property type="entry name" value="CARBAMOYL-PHOSPHATE SYNTHASE [AMMONIA], MITOCHONDRIAL"/>
    <property type="match status" value="1"/>
</dbReference>
<evidence type="ECO:0000259" key="8">
    <source>
        <dbReference type="PROSITE" id="PS51855"/>
    </source>
</evidence>
<dbReference type="HAMAP" id="MF_01210_A">
    <property type="entry name" value="CPSase_L_chain_A"/>
    <property type="match status" value="1"/>
</dbReference>
<feature type="binding site" evidence="6">
    <location>
        <position position="249"/>
    </location>
    <ligand>
        <name>ATP</name>
        <dbReference type="ChEBI" id="CHEBI:30616"/>
        <label>1</label>
    </ligand>
</feature>
<evidence type="ECO:0000256" key="1">
    <source>
        <dbReference type="ARBA" id="ARBA00009799"/>
    </source>
</evidence>
<evidence type="ECO:0000256" key="5">
    <source>
        <dbReference type="ARBA" id="ARBA00022840"/>
    </source>
</evidence>
<feature type="binding site" evidence="6">
    <location>
        <position position="182"/>
    </location>
    <ligand>
        <name>ATP</name>
        <dbReference type="ChEBI" id="CHEBI:30616"/>
        <label>1</label>
    </ligand>
</feature>
<dbReference type="NCBIfam" id="TIGR01369">
    <property type="entry name" value="CPSaseII_lrg"/>
    <property type="match status" value="1"/>
</dbReference>
<dbReference type="PROSITE" id="PS50975">
    <property type="entry name" value="ATP_GRASP"/>
    <property type="match status" value="2"/>
</dbReference>
<feature type="binding site" evidence="6">
    <location>
        <position position="850"/>
    </location>
    <ligand>
        <name>Mn(2+)</name>
        <dbReference type="ChEBI" id="CHEBI:29035"/>
        <label>3</label>
    </ligand>
</feature>
<keyword evidence="2 6" id="KW-0436">Ligase</keyword>
<evidence type="ECO:0000256" key="6">
    <source>
        <dbReference type="HAMAP-Rule" id="MF_01210"/>
    </source>
</evidence>
<comment type="cofactor">
    <cofactor evidence="6">
        <name>Mg(2+)</name>
        <dbReference type="ChEBI" id="CHEBI:18420"/>
    </cofactor>
    <cofactor evidence="6">
        <name>Mn(2+)</name>
        <dbReference type="ChEBI" id="CHEBI:29035"/>
    </cofactor>
    <text evidence="6">Binds 4 Mg(2+) or Mn(2+) ions per subunit.</text>
</comment>
<feature type="domain" description="MGS-like" evidence="8">
    <location>
        <begin position="945"/>
        <end position="1082"/>
    </location>
</feature>
<name>A0ABS6SEL2_9SPHN</name>
<reference evidence="9 10" key="1">
    <citation type="submission" date="2021-04" db="EMBL/GenBank/DDBJ databases">
        <authorList>
            <person name="Pira H."/>
            <person name="Risdian C."/>
            <person name="Wink J."/>
        </authorList>
    </citation>
    <scope>NUCLEOTIDE SEQUENCE [LARGE SCALE GENOMIC DNA]</scope>
    <source>
        <strain evidence="9 10">WHA3</strain>
    </source>
</reference>
<comment type="catalytic activity">
    <reaction evidence="6">
        <text>hydrogencarbonate + NH4(+) + 2 ATP = carbamoyl phosphate + 2 ADP + phosphate + 2 H(+)</text>
        <dbReference type="Rhea" id="RHEA:18029"/>
        <dbReference type="ChEBI" id="CHEBI:15378"/>
        <dbReference type="ChEBI" id="CHEBI:17544"/>
        <dbReference type="ChEBI" id="CHEBI:28938"/>
        <dbReference type="ChEBI" id="CHEBI:30616"/>
        <dbReference type="ChEBI" id="CHEBI:43474"/>
        <dbReference type="ChEBI" id="CHEBI:58228"/>
        <dbReference type="ChEBI" id="CHEBI:456216"/>
        <dbReference type="EC" id="6.3.4.16"/>
    </reaction>
</comment>
<keyword evidence="6" id="KW-0028">Amino-acid biosynthesis</keyword>
<accession>A0ABS6SEL2</accession>
<feature type="binding site" evidence="6">
    <location>
        <position position="765"/>
    </location>
    <ligand>
        <name>ATP</name>
        <dbReference type="ChEBI" id="CHEBI:30616"/>
        <label>2</label>
    </ligand>
</feature>
<keyword evidence="6" id="KW-0665">Pyrimidine biosynthesis</keyword>
<dbReference type="NCBIfam" id="NF003671">
    <property type="entry name" value="PRK05294.1"/>
    <property type="match status" value="1"/>
</dbReference>
<dbReference type="NCBIfam" id="NF009455">
    <property type="entry name" value="PRK12815.1"/>
    <property type="match status" value="1"/>
</dbReference>
<dbReference type="PROSITE" id="PS00866">
    <property type="entry name" value="CPSASE_1"/>
    <property type="match status" value="1"/>
</dbReference>
<dbReference type="PANTHER" id="PTHR11405">
    <property type="entry name" value="CARBAMOYLTRANSFERASE FAMILY MEMBER"/>
    <property type="match status" value="1"/>
</dbReference>
<feature type="binding site" evidence="6">
    <location>
        <position position="181"/>
    </location>
    <ligand>
        <name>ATP</name>
        <dbReference type="ChEBI" id="CHEBI:30616"/>
        <label>1</label>
    </ligand>
</feature>
<dbReference type="RefSeq" id="WP_218445591.1">
    <property type="nucleotide sequence ID" value="NZ_JAGSPA010000002.1"/>
</dbReference>
<feature type="binding site" evidence="6">
    <location>
        <position position="798"/>
    </location>
    <ligand>
        <name>ATP</name>
        <dbReference type="ChEBI" id="CHEBI:30616"/>
        <label>2</label>
    </ligand>
</feature>
<dbReference type="SMART" id="SM01096">
    <property type="entry name" value="CPSase_L_D3"/>
    <property type="match status" value="1"/>
</dbReference>
<evidence type="ECO:0000256" key="2">
    <source>
        <dbReference type="ARBA" id="ARBA00022598"/>
    </source>
</evidence>
<evidence type="ECO:0000256" key="4">
    <source>
        <dbReference type="ARBA" id="ARBA00022741"/>
    </source>
</evidence>
<feature type="binding site" evidence="6">
    <location>
        <position position="850"/>
    </location>
    <ligand>
        <name>Mg(2+)</name>
        <dbReference type="ChEBI" id="CHEBI:18420"/>
        <label>4</label>
    </ligand>
</feature>
<feature type="binding site" evidence="6">
    <location>
        <position position="838"/>
    </location>
    <ligand>
        <name>ATP</name>
        <dbReference type="ChEBI" id="CHEBI:30616"/>
        <label>2</label>
    </ligand>
</feature>
<dbReference type="InterPro" id="IPR006275">
    <property type="entry name" value="CPSase_lsu"/>
</dbReference>
<comment type="function">
    <text evidence="6">Large subunit of the glutamine-dependent carbamoyl phosphate synthetase (CPSase). CPSase catalyzes the formation of carbamoyl phosphate from the ammonia moiety of glutamine, carbonate, and phosphate donated by ATP, constituting the first step of 2 biosynthetic pathways, one leading to arginine and/or urea and the other to pyrimidine nucleotides. The large subunit (synthetase) binds the substrates ammonia (free or transferred from glutamine from the small subunit), hydrogencarbonate and ATP and carries out an ATP-coupled ligase reaction, activating hydrogencarbonate by forming carboxy phosphate which reacts with ammonia to form carbamoyl phosphate.</text>
</comment>
<feature type="region of interest" description="Carboxyphosphate synthetic domain" evidence="6">
    <location>
        <begin position="1"/>
        <end position="408"/>
    </location>
</feature>
<feature type="binding site" evidence="6">
    <location>
        <position position="221"/>
    </location>
    <ligand>
        <name>ATP</name>
        <dbReference type="ChEBI" id="CHEBI:30616"/>
        <label>1</label>
    </ligand>
</feature>
<dbReference type="InterPro" id="IPR033937">
    <property type="entry name" value="MGS_CPS_CarB"/>
</dbReference>
<feature type="binding site" evidence="6">
    <location>
        <position position="852"/>
    </location>
    <ligand>
        <name>Mg(2+)</name>
        <dbReference type="ChEBI" id="CHEBI:18420"/>
        <label>4</label>
    </ligand>
</feature>
<feature type="binding site" evidence="6">
    <location>
        <position position="214"/>
    </location>
    <ligand>
        <name>ATP</name>
        <dbReference type="ChEBI" id="CHEBI:30616"/>
        <label>1</label>
    </ligand>
</feature>
<feature type="binding site" evidence="6">
    <location>
        <position position="850"/>
    </location>
    <ligand>
        <name>Mg(2+)</name>
        <dbReference type="ChEBI" id="CHEBI:18420"/>
        <label>3</label>
    </ligand>
</feature>
<feature type="binding site" evidence="6">
    <location>
        <position position="838"/>
    </location>
    <ligand>
        <name>Mn(2+)</name>
        <dbReference type="ChEBI" id="CHEBI:29035"/>
        <label>3</label>
    </ligand>
</feature>
<dbReference type="InterPro" id="IPR005479">
    <property type="entry name" value="CPAse_ATP-bd"/>
</dbReference>
<dbReference type="Pfam" id="PF02142">
    <property type="entry name" value="MGS"/>
    <property type="match status" value="1"/>
</dbReference>
<dbReference type="InterPro" id="IPR011761">
    <property type="entry name" value="ATP-grasp"/>
</dbReference>
<dbReference type="Pfam" id="PF25596">
    <property type="entry name" value="CPSase_L_D1"/>
    <property type="match status" value="2"/>
</dbReference>
<dbReference type="GO" id="GO:0004088">
    <property type="term" value="F:carbamoyl-phosphate synthase (glutamine-hydrolyzing) activity"/>
    <property type="evidence" value="ECO:0007669"/>
    <property type="project" value="UniProtKB-EC"/>
</dbReference>
<dbReference type="PROSITE" id="PS00867">
    <property type="entry name" value="CPSASE_2"/>
    <property type="match status" value="2"/>
</dbReference>
<comment type="subunit">
    <text evidence="6">Composed of two chains; the small (or glutamine) chain promotes the hydrolysis of glutamine to ammonia, which is used by the large (or ammonia) chain to synthesize carbamoyl phosphate. Tetramer of heterodimers (alpha,beta)4.</text>
</comment>
<evidence type="ECO:0000256" key="3">
    <source>
        <dbReference type="ARBA" id="ARBA00022737"/>
    </source>
</evidence>
<dbReference type="PROSITE" id="PS51855">
    <property type="entry name" value="MGS"/>
    <property type="match status" value="1"/>
</dbReference>
<keyword evidence="5 6" id="KW-0067">ATP-binding</keyword>
<feature type="binding site" evidence="6">
    <location>
        <position position="305"/>
    </location>
    <ligand>
        <name>ATP</name>
        <dbReference type="ChEBI" id="CHEBI:30616"/>
        <label>1</label>
    </ligand>
</feature>